<organism evidence="2 3">
    <name type="scientific">Rhodanobacter ginsengisoli</name>
    <dbReference type="NCBI Taxonomy" id="418646"/>
    <lineage>
        <taxon>Bacteria</taxon>
        <taxon>Pseudomonadati</taxon>
        <taxon>Pseudomonadota</taxon>
        <taxon>Gammaproteobacteria</taxon>
        <taxon>Lysobacterales</taxon>
        <taxon>Rhodanobacteraceae</taxon>
        <taxon>Rhodanobacter</taxon>
    </lineage>
</organism>
<dbReference type="InterPro" id="IPR036680">
    <property type="entry name" value="SPOR-like_sf"/>
</dbReference>
<dbReference type="RefSeq" id="WP_377321040.1">
    <property type="nucleotide sequence ID" value="NZ_JBHSNF010000003.1"/>
</dbReference>
<gene>
    <name evidence="2" type="ORF">ACFPPA_14230</name>
</gene>
<evidence type="ECO:0000313" key="2">
    <source>
        <dbReference type="EMBL" id="MFC5526895.1"/>
    </source>
</evidence>
<dbReference type="InterPro" id="IPR007730">
    <property type="entry name" value="SPOR-like_dom"/>
</dbReference>
<name>A0ABW0QQB3_9GAMM</name>
<dbReference type="Pfam" id="PF05036">
    <property type="entry name" value="SPOR"/>
    <property type="match status" value="1"/>
</dbReference>
<keyword evidence="3" id="KW-1185">Reference proteome</keyword>
<evidence type="ECO:0000259" key="1">
    <source>
        <dbReference type="PROSITE" id="PS51724"/>
    </source>
</evidence>
<comment type="caution">
    <text evidence="2">The sequence shown here is derived from an EMBL/GenBank/DDBJ whole genome shotgun (WGS) entry which is preliminary data.</text>
</comment>
<evidence type="ECO:0000313" key="3">
    <source>
        <dbReference type="Proteomes" id="UP001596114"/>
    </source>
</evidence>
<dbReference type="Gene3D" id="3.30.70.1070">
    <property type="entry name" value="Sporulation related repeat"/>
    <property type="match status" value="1"/>
</dbReference>
<reference evidence="3" key="1">
    <citation type="journal article" date="2019" name="Int. J. Syst. Evol. Microbiol.">
        <title>The Global Catalogue of Microorganisms (GCM) 10K type strain sequencing project: providing services to taxonomists for standard genome sequencing and annotation.</title>
        <authorList>
            <consortium name="The Broad Institute Genomics Platform"/>
            <consortium name="The Broad Institute Genome Sequencing Center for Infectious Disease"/>
            <person name="Wu L."/>
            <person name="Ma J."/>
        </authorList>
    </citation>
    <scope>NUCLEOTIDE SEQUENCE [LARGE SCALE GENOMIC DNA]</scope>
    <source>
        <strain evidence="3">CGMCC 1.16619</strain>
    </source>
</reference>
<protein>
    <submittedName>
        <fullName evidence="2">SPOR domain-containing protein</fullName>
    </submittedName>
</protein>
<dbReference type="PROSITE" id="PS51724">
    <property type="entry name" value="SPOR"/>
    <property type="match status" value="1"/>
</dbReference>
<accession>A0ABW0QQB3</accession>
<feature type="domain" description="SPOR" evidence="1">
    <location>
        <begin position="109"/>
        <end position="186"/>
    </location>
</feature>
<proteinExistence type="predicted"/>
<dbReference type="EMBL" id="JBHSNF010000003">
    <property type="protein sequence ID" value="MFC5526895.1"/>
    <property type="molecule type" value="Genomic_DNA"/>
</dbReference>
<dbReference type="Proteomes" id="UP001596114">
    <property type="component" value="Unassembled WGS sequence"/>
</dbReference>
<sequence>MFLRLLFVLLSALNIAVGAWLLLGQPYAHGGSPSDPGVAELRLLSELPESSSVAAASSVPASPAKDGSQPGVSYSCLTLGPFATPQDLRNARQALTAQVARMRSRQEQASQTSGWWVYLPAAGSRAQALEQARQLDERHIDDYFVVSSGDQSNTISLGLFKDPANARKRRDEVVAAGFPARMIERSESVPEYWLDLVVADSARFDWRSLVNASGVGSHSASCF</sequence>